<organism evidence="1 2">
    <name type="scientific">Chryseobacterium salviniae</name>
    <dbReference type="NCBI Taxonomy" id="3101750"/>
    <lineage>
        <taxon>Bacteria</taxon>
        <taxon>Pseudomonadati</taxon>
        <taxon>Bacteroidota</taxon>
        <taxon>Flavobacteriia</taxon>
        <taxon>Flavobacteriales</taxon>
        <taxon>Weeksellaceae</taxon>
        <taxon>Chryseobacterium group</taxon>
        <taxon>Chryseobacterium</taxon>
    </lineage>
</organism>
<gene>
    <name evidence="1" type="ORF">SOP96_09850</name>
</gene>
<proteinExistence type="predicted"/>
<keyword evidence="2" id="KW-1185">Reference proteome</keyword>
<dbReference type="Proteomes" id="UP001348397">
    <property type="component" value="Unassembled WGS sequence"/>
</dbReference>
<name>A0ABU6HT00_9FLAO</name>
<dbReference type="RefSeq" id="WP_326320807.1">
    <property type="nucleotide sequence ID" value="NZ_JAYLAA010000037.1"/>
</dbReference>
<reference evidence="1 2" key="1">
    <citation type="submission" date="2024-01" db="EMBL/GenBank/DDBJ databases">
        <title>Chryseobacterium sp. T9W2-O.</title>
        <authorList>
            <person name="Maltman C."/>
        </authorList>
    </citation>
    <scope>NUCLEOTIDE SEQUENCE [LARGE SCALE GENOMIC DNA]</scope>
    <source>
        <strain evidence="1 2">T9W2-O</strain>
    </source>
</reference>
<evidence type="ECO:0000313" key="2">
    <source>
        <dbReference type="Proteomes" id="UP001348397"/>
    </source>
</evidence>
<evidence type="ECO:0000313" key="1">
    <source>
        <dbReference type="EMBL" id="MEC3876013.1"/>
    </source>
</evidence>
<dbReference type="EMBL" id="JAYLAA010000037">
    <property type="protein sequence ID" value="MEC3876013.1"/>
    <property type="molecule type" value="Genomic_DNA"/>
</dbReference>
<sequence>MAIDTAIKKKVTQDWQNAFPELSLYAKDKLYKILGSTIIGLELIKMPREDDYRPYFVVYPLWEENIKDCLNGPIILQQYYNSKNLQYTIPYEKSDLFFNEVVNSVKKQSPLSFIDDVTLHEFITSIDEYSKKPPLSAAPNSYLQACLQKYKMMIALYVDSSQANVIFNQIKNNNWDLDHFKAFGINFSDWLNGLQQEIKHRDKFLEQIEINKSDKKISKLQYSEIIL</sequence>
<protein>
    <submittedName>
        <fullName evidence="1">Uncharacterized protein</fullName>
    </submittedName>
</protein>
<comment type="caution">
    <text evidence="1">The sequence shown here is derived from an EMBL/GenBank/DDBJ whole genome shotgun (WGS) entry which is preliminary data.</text>
</comment>
<accession>A0ABU6HT00</accession>